<feature type="transmembrane region" description="Helical" evidence="2">
    <location>
        <begin position="231"/>
        <end position="249"/>
    </location>
</feature>
<organism evidence="3 4">
    <name type="scientific">Meloidogyne floridensis</name>
    <dbReference type="NCBI Taxonomy" id="298350"/>
    <lineage>
        <taxon>Eukaryota</taxon>
        <taxon>Metazoa</taxon>
        <taxon>Ecdysozoa</taxon>
        <taxon>Nematoda</taxon>
        <taxon>Chromadorea</taxon>
        <taxon>Rhabditida</taxon>
        <taxon>Tylenchina</taxon>
        <taxon>Tylenchomorpha</taxon>
        <taxon>Tylenchoidea</taxon>
        <taxon>Meloidogynidae</taxon>
        <taxon>Meloidogyninae</taxon>
        <taxon>Meloidogyne</taxon>
    </lineage>
</organism>
<dbReference type="Proteomes" id="UP000887560">
    <property type="component" value="Unplaced"/>
</dbReference>
<keyword evidence="3" id="KW-1185">Reference proteome</keyword>
<evidence type="ECO:0000256" key="1">
    <source>
        <dbReference type="SAM" id="MobiDB-lite"/>
    </source>
</evidence>
<sequence>MLSLTPEERADIARKFKYYHKSVRPSEEFNMLNTINGTFFRLLTQLELIDTREFEFGNSPNYLGLEFSLFVHFRDDRLQFRDLNDLPISLPDEFTPWQPRIQILPLLTTQTIQSQKSIHLNPKNGLITFVYRFSGQLFCNSDIWKEPFEKYSCQFWFETELDERLQLTVIRDLRPTEQINKIGNKYEQWPWLLLRFKFCSSKWKKALICEYLPSLMLFVCALLAQWKRRKIQVVVLIGVIICLILMQNILYSKNISSTFSIKLNLMDFWLAGIFVHLISLLSIDLAFPSRRVIIFKQKIIKKRINDNNDIPLESREIDNELIVHKGERKQRRRITTTLNSIPTFGRHLHHHLPSSSNSLLHHYVSSPKLSGNQQKQQKSPLISNYKRRILSILPTSISSSPSSPFNSTRYINSYNQIIRTSSVPPFKAATSSFSEAGKEDVNDERRQRAIAQLLNEMERIRNIDNDDNEAVDGTDKLITQSSSQQNSPLIKNQQNKQFLRAPPTPPLPPSQPPTNIPQSSLHSQQQNTYYSFKYPQNVARQYKIGKVQQFSDEEEEEELGRIEDKREPNKMLHRRELSGLKRLIDEIVRSGYDGGAAFRPGK</sequence>
<evidence type="ECO:0000313" key="4">
    <source>
        <dbReference type="WBParaSite" id="scf7180000422916.g9821"/>
    </source>
</evidence>
<dbReference type="AlphaFoldDB" id="A0A915P5W7"/>
<feature type="transmembrane region" description="Helical" evidence="2">
    <location>
        <begin position="203"/>
        <end position="224"/>
    </location>
</feature>
<keyword evidence="2" id="KW-0812">Transmembrane</keyword>
<dbReference type="SUPFAM" id="SSF63712">
    <property type="entry name" value="Nicotinic receptor ligand binding domain-like"/>
    <property type="match status" value="1"/>
</dbReference>
<feature type="region of interest" description="Disordered" evidence="1">
    <location>
        <begin position="498"/>
        <end position="525"/>
    </location>
</feature>
<reference evidence="4" key="1">
    <citation type="submission" date="2022-11" db="UniProtKB">
        <authorList>
            <consortium name="WormBaseParasite"/>
        </authorList>
    </citation>
    <scope>IDENTIFICATION</scope>
</reference>
<name>A0A915P5W7_9BILA</name>
<dbReference type="InterPro" id="IPR036734">
    <property type="entry name" value="Neur_chan_lig-bd_sf"/>
</dbReference>
<keyword evidence="2" id="KW-0472">Membrane</keyword>
<evidence type="ECO:0000313" key="3">
    <source>
        <dbReference type="Proteomes" id="UP000887560"/>
    </source>
</evidence>
<feature type="compositionally biased region" description="Pro residues" evidence="1">
    <location>
        <begin position="502"/>
        <end position="515"/>
    </location>
</feature>
<feature type="transmembrane region" description="Helical" evidence="2">
    <location>
        <begin position="269"/>
        <end position="287"/>
    </location>
</feature>
<dbReference type="GO" id="GO:0016020">
    <property type="term" value="C:membrane"/>
    <property type="evidence" value="ECO:0007669"/>
    <property type="project" value="InterPro"/>
</dbReference>
<protein>
    <submittedName>
        <fullName evidence="4">Uncharacterized protein</fullName>
    </submittedName>
</protein>
<proteinExistence type="predicted"/>
<dbReference type="GO" id="GO:0005230">
    <property type="term" value="F:extracellular ligand-gated monoatomic ion channel activity"/>
    <property type="evidence" value="ECO:0007669"/>
    <property type="project" value="InterPro"/>
</dbReference>
<dbReference type="Gene3D" id="2.70.170.10">
    <property type="entry name" value="Neurotransmitter-gated ion-channel ligand-binding domain"/>
    <property type="match status" value="1"/>
</dbReference>
<dbReference type="WBParaSite" id="scf7180000422916.g9821">
    <property type="protein sequence ID" value="scf7180000422916.g9821"/>
    <property type="gene ID" value="scf7180000422916.g9821"/>
</dbReference>
<accession>A0A915P5W7</accession>
<evidence type="ECO:0000256" key="2">
    <source>
        <dbReference type="SAM" id="Phobius"/>
    </source>
</evidence>
<keyword evidence="2" id="KW-1133">Transmembrane helix</keyword>